<proteinExistence type="predicted"/>
<sequence length="112" mass="12376">MPTWTSRRRGRISWTCRSRPLVMHILSFLTTDARSRHRVALACARLRAAEKAIAAIPVPHVATCAPLRALDPSEFYCWVEDIVVALTELELGLGLAGATGQREEAAILPWQG</sequence>
<gene>
    <name evidence="1" type="ORF">GUJ93_ZPchr0012g21574</name>
</gene>
<reference evidence="1" key="2">
    <citation type="submission" date="2021-02" db="EMBL/GenBank/DDBJ databases">
        <authorList>
            <person name="Kimball J.A."/>
            <person name="Haas M.W."/>
            <person name="Macchietto M."/>
            <person name="Kono T."/>
            <person name="Duquette J."/>
            <person name="Shao M."/>
        </authorList>
    </citation>
    <scope>NUCLEOTIDE SEQUENCE</scope>
    <source>
        <tissue evidence="1">Fresh leaf tissue</tissue>
    </source>
</reference>
<dbReference type="AlphaFoldDB" id="A0A8J6BRJ4"/>
<comment type="caution">
    <text evidence="1">The sequence shown here is derived from an EMBL/GenBank/DDBJ whole genome shotgun (WGS) entry which is preliminary data.</text>
</comment>
<keyword evidence="2" id="KW-1185">Reference proteome</keyword>
<dbReference type="Proteomes" id="UP000729402">
    <property type="component" value="Unassembled WGS sequence"/>
</dbReference>
<name>A0A8J6BRJ4_ZIZPA</name>
<reference evidence="1" key="1">
    <citation type="journal article" date="2021" name="bioRxiv">
        <title>Whole Genome Assembly and Annotation of Northern Wild Rice, Zizania palustris L., Supports a Whole Genome Duplication in the Zizania Genus.</title>
        <authorList>
            <person name="Haas M."/>
            <person name="Kono T."/>
            <person name="Macchietto M."/>
            <person name="Millas R."/>
            <person name="McGilp L."/>
            <person name="Shao M."/>
            <person name="Duquette J."/>
            <person name="Hirsch C.N."/>
            <person name="Kimball J."/>
        </authorList>
    </citation>
    <scope>NUCLEOTIDE SEQUENCE</scope>
    <source>
        <tissue evidence="1">Fresh leaf tissue</tissue>
    </source>
</reference>
<accession>A0A8J6BRJ4</accession>
<evidence type="ECO:0000313" key="2">
    <source>
        <dbReference type="Proteomes" id="UP000729402"/>
    </source>
</evidence>
<organism evidence="1 2">
    <name type="scientific">Zizania palustris</name>
    <name type="common">Northern wild rice</name>
    <dbReference type="NCBI Taxonomy" id="103762"/>
    <lineage>
        <taxon>Eukaryota</taxon>
        <taxon>Viridiplantae</taxon>
        <taxon>Streptophyta</taxon>
        <taxon>Embryophyta</taxon>
        <taxon>Tracheophyta</taxon>
        <taxon>Spermatophyta</taxon>
        <taxon>Magnoliopsida</taxon>
        <taxon>Liliopsida</taxon>
        <taxon>Poales</taxon>
        <taxon>Poaceae</taxon>
        <taxon>BOP clade</taxon>
        <taxon>Oryzoideae</taxon>
        <taxon>Oryzeae</taxon>
        <taxon>Zizaniinae</taxon>
        <taxon>Zizania</taxon>
    </lineage>
</organism>
<protein>
    <submittedName>
        <fullName evidence="1">Uncharacterized protein</fullName>
    </submittedName>
</protein>
<evidence type="ECO:0000313" key="1">
    <source>
        <dbReference type="EMBL" id="KAG8093927.1"/>
    </source>
</evidence>
<dbReference type="EMBL" id="JAAALK010000080">
    <property type="protein sequence ID" value="KAG8093927.1"/>
    <property type="molecule type" value="Genomic_DNA"/>
</dbReference>